<feature type="chain" id="PRO_5032515459" evidence="2">
    <location>
        <begin position="27"/>
        <end position="104"/>
    </location>
</feature>
<organism evidence="3 4">
    <name type="scientific">Vanilla planifolia</name>
    <name type="common">Vanilla</name>
    <dbReference type="NCBI Taxonomy" id="51239"/>
    <lineage>
        <taxon>Eukaryota</taxon>
        <taxon>Viridiplantae</taxon>
        <taxon>Streptophyta</taxon>
        <taxon>Embryophyta</taxon>
        <taxon>Tracheophyta</taxon>
        <taxon>Spermatophyta</taxon>
        <taxon>Magnoliopsida</taxon>
        <taxon>Liliopsida</taxon>
        <taxon>Asparagales</taxon>
        <taxon>Orchidaceae</taxon>
        <taxon>Vanilloideae</taxon>
        <taxon>Vanilleae</taxon>
        <taxon>Vanilla</taxon>
    </lineage>
</organism>
<accession>A0A835RXP2</accession>
<proteinExistence type="predicted"/>
<feature type="compositionally biased region" description="Pro residues" evidence="1">
    <location>
        <begin position="90"/>
        <end position="104"/>
    </location>
</feature>
<feature type="region of interest" description="Disordered" evidence="1">
    <location>
        <begin position="44"/>
        <end position="104"/>
    </location>
</feature>
<name>A0A835RXP2_VANPL</name>
<dbReference type="Proteomes" id="UP000639772">
    <property type="component" value="Chromosome 1"/>
</dbReference>
<dbReference type="PANTHER" id="PTHR37380:SF1">
    <property type="entry name" value="CLE FAMILY OSCLE501 PROTEIN"/>
    <property type="match status" value="1"/>
</dbReference>
<sequence>MAKSATPLLLFLLLTIFLLHLHEAQASRAAALLHKNGQWAVEFDDNSKRTVPEGPNPLHNQYPPSPSSTLGYGVGRRVVPSGPNPATDDVPPPPPPPPFAQLIN</sequence>
<evidence type="ECO:0000313" key="4">
    <source>
        <dbReference type="Proteomes" id="UP000639772"/>
    </source>
</evidence>
<dbReference type="AlphaFoldDB" id="A0A835RXP2"/>
<evidence type="ECO:0000256" key="1">
    <source>
        <dbReference type="SAM" id="MobiDB-lite"/>
    </source>
</evidence>
<feature type="signal peptide" evidence="2">
    <location>
        <begin position="1"/>
        <end position="26"/>
    </location>
</feature>
<dbReference type="EMBL" id="JADCNM010000001">
    <property type="protein sequence ID" value="KAG0500480.1"/>
    <property type="molecule type" value="Genomic_DNA"/>
</dbReference>
<protein>
    <submittedName>
        <fullName evidence="3">Uncharacterized protein</fullName>
    </submittedName>
</protein>
<gene>
    <name evidence="3" type="ORF">HPP92_000552</name>
</gene>
<dbReference type="OrthoDB" id="662527at2759"/>
<dbReference type="PANTHER" id="PTHR37380">
    <property type="entry name" value="CLE FAMILY OSCLE501 PROTEIN"/>
    <property type="match status" value="1"/>
</dbReference>
<comment type="caution">
    <text evidence="3">The sequence shown here is derived from an EMBL/GenBank/DDBJ whole genome shotgun (WGS) entry which is preliminary data.</text>
</comment>
<evidence type="ECO:0000256" key="2">
    <source>
        <dbReference type="SAM" id="SignalP"/>
    </source>
</evidence>
<evidence type="ECO:0000313" key="3">
    <source>
        <dbReference type="EMBL" id="KAG0500480.1"/>
    </source>
</evidence>
<keyword evidence="2" id="KW-0732">Signal</keyword>
<reference evidence="3 4" key="1">
    <citation type="journal article" date="2020" name="Nat. Food">
        <title>A phased Vanilla planifolia genome enables genetic improvement of flavour and production.</title>
        <authorList>
            <person name="Hasing T."/>
            <person name="Tang H."/>
            <person name="Brym M."/>
            <person name="Khazi F."/>
            <person name="Huang T."/>
            <person name="Chambers A.H."/>
        </authorList>
    </citation>
    <scope>NUCLEOTIDE SEQUENCE [LARGE SCALE GENOMIC DNA]</scope>
    <source>
        <tissue evidence="3">Leaf</tissue>
    </source>
</reference>